<reference evidence="1 2" key="1">
    <citation type="journal article" date="2024" name="G3 (Bethesda)">
        <title>Genome assembly of Hibiscus sabdariffa L. provides insights into metabolisms of medicinal natural products.</title>
        <authorList>
            <person name="Kim T."/>
        </authorList>
    </citation>
    <scope>NUCLEOTIDE SEQUENCE [LARGE SCALE GENOMIC DNA]</scope>
    <source>
        <strain evidence="1">TK-2024</strain>
        <tissue evidence="1">Old leaves</tissue>
    </source>
</reference>
<comment type="caution">
    <text evidence="1">The sequence shown here is derived from an EMBL/GenBank/DDBJ whole genome shotgun (WGS) entry which is preliminary data.</text>
</comment>
<protein>
    <submittedName>
        <fullName evidence="1">Uncharacterized protein</fullName>
    </submittedName>
</protein>
<proteinExistence type="predicted"/>
<gene>
    <name evidence="1" type="ORF">V6N11_008500</name>
</gene>
<organism evidence="1 2">
    <name type="scientific">Hibiscus sabdariffa</name>
    <name type="common">roselle</name>
    <dbReference type="NCBI Taxonomy" id="183260"/>
    <lineage>
        <taxon>Eukaryota</taxon>
        <taxon>Viridiplantae</taxon>
        <taxon>Streptophyta</taxon>
        <taxon>Embryophyta</taxon>
        <taxon>Tracheophyta</taxon>
        <taxon>Spermatophyta</taxon>
        <taxon>Magnoliopsida</taxon>
        <taxon>eudicotyledons</taxon>
        <taxon>Gunneridae</taxon>
        <taxon>Pentapetalae</taxon>
        <taxon>rosids</taxon>
        <taxon>malvids</taxon>
        <taxon>Malvales</taxon>
        <taxon>Malvaceae</taxon>
        <taxon>Malvoideae</taxon>
        <taxon>Hibiscus</taxon>
    </lineage>
</organism>
<dbReference type="Proteomes" id="UP001396334">
    <property type="component" value="Unassembled WGS sequence"/>
</dbReference>
<evidence type="ECO:0000313" key="2">
    <source>
        <dbReference type="Proteomes" id="UP001396334"/>
    </source>
</evidence>
<dbReference type="EMBL" id="JBBPBN010000552">
    <property type="protein sequence ID" value="KAK8484651.1"/>
    <property type="molecule type" value="Genomic_DNA"/>
</dbReference>
<keyword evidence="2" id="KW-1185">Reference proteome</keyword>
<evidence type="ECO:0000313" key="1">
    <source>
        <dbReference type="EMBL" id="KAK8484651.1"/>
    </source>
</evidence>
<sequence length="84" mass="9333">MRTVREIFTFKVHVNTVLSTLGLALPDDDNMQDLLPEIRLPFLDGGHHHISDTSRGQAFTVAATDEPSDILNLFPAKPPCPDHQ</sequence>
<name>A0ABR1ZV97_9ROSI</name>
<accession>A0ABR1ZV97</accession>